<protein>
    <submittedName>
        <fullName evidence="3">Uncharacterized protein (TIGR04222 family)</fullName>
    </submittedName>
</protein>
<feature type="transmembrane region" description="Helical" evidence="2">
    <location>
        <begin position="157"/>
        <end position="182"/>
    </location>
</feature>
<feature type="transmembrane region" description="Helical" evidence="2">
    <location>
        <begin position="188"/>
        <end position="208"/>
    </location>
</feature>
<dbReference type="AlphaFoldDB" id="A0A841E5Y6"/>
<evidence type="ECO:0000313" key="4">
    <source>
        <dbReference type="Proteomes" id="UP000578077"/>
    </source>
</evidence>
<reference evidence="3 4" key="1">
    <citation type="submission" date="2020-08" db="EMBL/GenBank/DDBJ databases">
        <title>Sequencing the genomes of 1000 actinobacteria strains.</title>
        <authorList>
            <person name="Klenk H.-P."/>
        </authorList>
    </citation>
    <scope>NUCLEOTIDE SEQUENCE [LARGE SCALE GENOMIC DNA]</scope>
    <source>
        <strain evidence="3 4">DSM 44593</strain>
    </source>
</reference>
<keyword evidence="2" id="KW-1133">Transmembrane helix</keyword>
<keyword evidence="2" id="KW-0812">Transmembrane</keyword>
<accession>A0A841E5Y6</accession>
<proteinExistence type="predicted"/>
<dbReference type="RefSeq" id="WP_184633058.1">
    <property type="nucleotide sequence ID" value="NZ_BAABKT010000025.1"/>
</dbReference>
<dbReference type="NCBIfam" id="TIGR04222">
    <property type="entry name" value="near_uncomplex"/>
    <property type="match status" value="1"/>
</dbReference>
<comment type="caution">
    <text evidence="3">The sequence shown here is derived from an EMBL/GenBank/DDBJ whole genome shotgun (WGS) entry which is preliminary data.</text>
</comment>
<organism evidence="3 4">
    <name type="scientific">Streptomonospora salina</name>
    <dbReference type="NCBI Taxonomy" id="104205"/>
    <lineage>
        <taxon>Bacteria</taxon>
        <taxon>Bacillati</taxon>
        <taxon>Actinomycetota</taxon>
        <taxon>Actinomycetes</taxon>
        <taxon>Streptosporangiales</taxon>
        <taxon>Nocardiopsidaceae</taxon>
        <taxon>Streptomonospora</taxon>
    </lineage>
</organism>
<gene>
    <name evidence="3" type="ORF">HNR25_000470</name>
</gene>
<evidence type="ECO:0000313" key="3">
    <source>
        <dbReference type="EMBL" id="MBB5996719.1"/>
    </source>
</evidence>
<dbReference type="EMBL" id="JACHLY010000001">
    <property type="protein sequence ID" value="MBB5996719.1"/>
    <property type="molecule type" value="Genomic_DNA"/>
</dbReference>
<evidence type="ECO:0000256" key="2">
    <source>
        <dbReference type="SAM" id="Phobius"/>
    </source>
</evidence>
<feature type="region of interest" description="Disordered" evidence="1">
    <location>
        <begin position="348"/>
        <end position="376"/>
    </location>
</feature>
<keyword evidence="2" id="KW-0472">Membrane</keyword>
<dbReference type="InterPro" id="IPR026467">
    <property type="entry name" value="Ser/Gly_Cys_C_dom"/>
</dbReference>
<sequence length="376" mass="38451">MVAGIVSAATLGYLTVAACYIATRLAYARIRRGGPRLPPVGPDELDPFDLAMLAGGRQRMGEVALAELYLSGRAVARGRGLVSRPQQAEQQQSRLSPTPFARLLDARLDPSRSVAAVRLVRLAAGADPATGVLWRLRRLGLFVAPERLARVTLPRTAAWGLHTLIGAAGVIAGGGAVLWATIPAGQRLHAVPLVIAAVLIVYPALVYAGARALGAMQGAVAVAAAATAAALPVLPSPREPAALLALLAGWWLLHGLYRGTGGTLGPRTAAGDALLTEAGAEAGDAGSAASALRSTSLLGFRALRRGRRGREPLPPEHAEFAAVCSFAAACGAGVGRPDRGLGGNFGCDGGTGDWRREGSAAAAVRRRPGRGPEAAA</sequence>
<feature type="transmembrane region" description="Helical" evidence="2">
    <location>
        <begin position="6"/>
        <end position="27"/>
    </location>
</feature>
<name>A0A841E5Y6_9ACTN</name>
<keyword evidence="4" id="KW-1185">Reference proteome</keyword>
<evidence type="ECO:0000256" key="1">
    <source>
        <dbReference type="SAM" id="MobiDB-lite"/>
    </source>
</evidence>
<dbReference type="Proteomes" id="UP000578077">
    <property type="component" value="Unassembled WGS sequence"/>
</dbReference>